<dbReference type="Pfam" id="PF02579">
    <property type="entry name" value="Nitro_FeMo-Co"/>
    <property type="match status" value="1"/>
</dbReference>
<evidence type="ECO:0000256" key="2">
    <source>
        <dbReference type="ARBA" id="ARBA00023231"/>
    </source>
</evidence>
<dbReference type="Gene3D" id="1.10.150.590">
    <property type="entry name" value="Dinitrogenase iron-molybdenum cofactor, N-terminal"/>
    <property type="match status" value="1"/>
</dbReference>
<proteinExistence type="inferred from homology"/>
<dbReference type="CDD" id="cd00853">
    <property type="entry name" value="NifX"/>
    <property type="match status" value="1"/>
</dbReference>
<gene>
    <name evidence="5" type="ORF">A1353_05525</name>
</gene>
<dbReference type="InterPro" id="IPR003731">
    <property type="entry name" value="Di-Nase_FeMo-co_biosynth"/>
</dbReference>
<dbReference type="Proteomes" id="UP000077763">
    <property type="component" value="Unassembled WGS sequence"/>
</dbReference>
<feature type="domain" description="Dinitrogenase iron-molybdenum cofactor biosynthesis" evidence="3">
    <location>
        <begin position="110"/>
        <end position="201"/>
    </location>
</feature>
<evidence type="ECO:0000313" key="5">
    <source>
        <dbReference type="EMBL" id="OAI09025.1"/>
    </source>
</evidence>
<comment type="caution">
    <text evidence="5">The sequence shown here is derived from an EMBL/GenBank/DDBJ whole genome shotgun (WGS) entry which is preliminary data.</text>
</comment>
<dbReference type="Pfam" id="PF16844">
    <property type="entry name" value="DIMCO_N"/>
    <property type="match status" value="1"/>
</dbReference>
<dbReference type="InterPro" id="IPR038127">
    <property type="entry name" value="NafY_N_sf"/>
</dbReference>
<dbReference type="InterPro" id="IPR031763">
    <property type="entry name" value="NafY_N"/>
</dbReference>
<name>A0A177MU47_METMH</name>
<dbReference type="InterPro" id="IPR013480">
    <property type="entry name" value="NifX"/>
</dbReference>
<organism evidence="5 6">
    <name type="scientific">Methylomonas methanica</name>
    <dbReference type="NCBI Taxonomy" id="421"/>
    <lineage>
        <taxon>Bacteria</taxon>
        <taxon>Pseudomonadati</taxon>
        <taxon>Pseudomonadota</taxon>
        <taxon>Gammaproteobacteria</taxon>
        <taxon>Methylococcales</taxon>
        <taxon>Methylococcaceae</taxon>
        <taxon>Methylomonas</taxon>
    </lineage>
</organism>
<dbReference type="InterPro" id="IPR036105">
    <property type="entry name" value="DiNase_FeMo-co_biosyn_sf"/>
</dbReference>
<evidence type="ECO:0000256" key="1">
    <source>
        <dbReference type="ARBA" id="ARBA00010285"/>
    </source>
</evidence>
<feature type="domain" description="Dinitrogenase iron-molybdenum cofactor N-terminal" evidence="4">
    <location>
        <begin position="6"/>
        <end position="80"/>
    </location>
</feature>
<dbReference type="InterPro" id="IPR051840">
    <property type="entry name" value="NifX/NifY_domain"/>
</dbReference>
<dbReference type="AlphaFoldDB" id="A0A177MU47"/>
<dbReference type="GO" id="GO:0009399">
    <property type="term" value="P:nitrogen fixation"/>
    <property type="evidence" value="ECO:0007669"/>
    <property type="project" value="InterPro"/>
</dbReference>
<dbReference type="EMBL" id="LUUH01000013">
    <property type="protein sequence ID" value="OAI09025.1"/>
    <property type="molecule type" value="Genomic_DNA"/>
</dbReference>
<protein>
    <recommendedName>
        <fullName evidence="7">Nitrogen fixation protein NifX</fullName>
    </recommendedName>
</protein>
<accession>A0A177MU47</accession>
<evidence type="ECO:0008006" key="7">
    <source>
        <dbReference type="Google" id="ProtNLM"/>
    </source>
</evidence>
<keyword evidence="2" id="KW-0535">Nitrogen fixation</keyword>
<dbReference type="NCBIfam" id="TIGR02663">
    <property type="entry name" value="nifX"/>
    <property type="match status" value="1"/>
</dbReference>
<sequence length="230" mass="24844">MSQSTLSRELALRIGLAARALPDTPPKLFISVLRACTGTVLNDKSLAELGKAQFQQALNNFGIVADAESIRESLGILQNAEAQMPKADTSQAIESASSIRVAIGSDDPQLISGHFGSCRQFLVYQIAADDARLIDVRSIDSDAQRQHDDKNVYRAELIADCRVLYIASIGGPAAAKIIKYGIHPVKADQGEAITQIIKQLQIVLAHAPPPWLAKSMGIQPAQRVCFEQES</sequence>
<dbReference type="SUPFAM" id="SSF53146">
    <property type="entry name" value="Nitrogenase accessory factor-like"/>
    <property type="match status" value="1"/>
</dbReference>
<evidence type="ECO:0000259" key="4">
    <source>
        <dbReference type="Pfam" id="PF16844"/>
    </source>
</evidence>
<evidence type="ECO:0000313" key="6">
    <source>
        <dbReference type="Proteomes" id="UP000077763"/>
    </source>
</evidence>
<reference evidence="5 6" key="1">
    <citation type="submission" date="2016-03" db="EMBL/GenBank/DDBJ databases">
        <authorList>
            <person name="Ploux O."/>
        </authorList>
    </citation>
    <scope>NUCLEOTIDE SEQUENCE [LARGE SCALE GENOMIC DNA]</scope>
    <source>
        <strain evidence="5 6">R-45371</strain>
    </source>
</reference>
<comment type="similarity">
    <text evidence="1">Belongs to the NifX/NifY family.</text>
</comment>
<dbReference type="RefSeq" id="WP_064035552.1">
    <property type="nucleotide sequence ID" value="NZ_LUUH01000013.1"/>
</dbReference>
<evidence type="ECO:0000259" key="3">
    <source>
        <dbReference type="Pfam" id="PF02579"/>
    </source>
</evidence>
<dbReference type="Gene3D" id="3.30.420.130">
    <property type="entry name" value="Dinitrogenase iron-molybdenum cofactor biosynthesis domain"/>
    <property type="match status" value="1"/>
</dbReference>
<dbReference type="PANTHER" id="PTHR33937:SF1">
    <property type="entry name" value="IRON-MOLIBDENUM COFACTOR PROCESSING PROTEIN"/>
    <property type="match status" value="1"/>
</dbReference>
<dbReference type="PANTHER" id="PTHR33937">
    <property type="entry name" value="IRON-MOLYBDENUM PROTEIN-RELATED-RELATED"/>
    <property type="match status" value="1"/>
</dbReference>
<dbReference type="InterPro" id="IPR034169">
    <property type="entry name" value="NifX-like"/>
</dbReference>
<dbReference type="GO" id="GO:0051540">
    <property type="term" value="F:metal cluster binding"/>
    <property type="evidence" value="ECO:0007669"/>
    <property type="project" value="InterPro"/>
</dbReference>